<organism evidence="12 13">
    <name type="scientific">Nonomuraea endophytica</name>
    <dbReference type="NCBI Taxonomy" id="714136"/>
    <lineage>
        <taxon>Bacteria</taxon>
        <taxon>Bacillati</taxon>
        <taxon>Actinomycetota</taxon>
        <taxon>Actinomycetes</taxon>
        <taxon>Streptosporangiales</taxon>
        <taxon>Streptosporangiaceae</taxon>
        <taxon>Nonomuraea</taxon>
    </lineage>
</organism>
<comment type="pathway">
    <text evidence="1">Amino-acid biosynthesis; L-asparagine biosynthesis; L-asparagine from L-aspartate (L-Gln route): step 1/1.</text>
</comment>
<sequence length="617" mass="67441">MAGIAGWVDFHRDLALDRNIVLAQLGALAWRGSDGEGLWASSRAVLGHRRRAALDLGGGAQPMAHGGAVLAFDGEIYNHNALRAELKALGHTFTTRSDTEVLLHAYLEWGERCPEHLDGMFAFAIWDSGRERLLLVRDRMGVKPMFFYPTVYGVVFASEPKGVLAHPLVERVADLDGLRELLAFTSSVGRSPVKGMRRVRPGEVVTVSRSGVHEHRYWQLTARPHTDDHETTVARIRELLEHSVAQQLDADVPVGVLLSGGLDSSTVAAIAAKTLADRGAERGDGPLRTFTVGYPGGAAGGPGPMRASEDAPYAREVAAYIGSEHEFVELDGVAVTDPVLRRTAVAAQQDLPVAAPQFPASLRALARRVSEKVSVVLAGEQADTVFASFMGMDRPEVVAAQTYPWVAATAHHLPPDGLGTGLFAPDLLKELDVPGYCADRYREDLAGMPYLEGEDQDERRMREIYYLHLQGWQEFGCALDDGVSLAGGLELRWPFCDHQLVEYLFNVPWAMKTFDGKPKSLLRAAVADLLPASVLERGPSQFPTGRDPGYAPLLKSELGRLLDDSGAPVLPLIDTGRARALLESPIEPKRAWRDLTDMESVLQINQWLDQHSIRISR</sequence>
<protein>
    <recommendedName>
        <fullName evidence="3">asparagine synthase (glutamine-hydrolyzing)</fullName>
        <ecNumber evidence="3">6.3.5.4</ecNumber>
    </recommendedName>
</protein>
<dbReference type="PANTHER" id="PTHR43284:SF1">
    <property type="entry name" value="ASPARAGINE SYNTHETASE"/>
    <property type="match status" value="1"/>
</dbReference>
<dbReference type="Pfam" id="PF13522">
    <property type="entry name" value="GATase_6"/>
    <property type="match status" value="1"/>
</dbReference>
<comment type="caution">
    <text evidence="12">The sequence shown here is derived from an EMBL/GenBank/DDBJ whole genome shotgun (WGS) entry which is preliminary data.</text>
</comment>
<dbReference type="CDD" id="cd00712">
    <property type="entry name" value="AsnB"/>
    <property type="match status" value="1"/>
</dbReference>
<dbReference type="InterPro" id="IPR017932">
    <property type="entry name" value="GATase_2_dom"/>
</dbReference>
<dbReference type="Gene3D" id="3.60.20.10">
    <property type="entry name" value="Glutamine Phosphoribosylpyrophosphate, subunit 1, domain 1"/>
    <property type="match status" value="1"/>
</dbReference>
<feature type="domain" description="Glutamine amidotransferase type-2" evidence="11">
    <location>
        <begin position="2"/>
        <end position="210"/>
    </location>
</feature>
<evidence type="ECO:0000259" key="11">
    <source>
        <dbReference type="PROSITE" id="PS51278"/>
    </source>
</evidence>
<dbReference type="SUPFAM" id="SSF52402">
    <property type="entry name" value="Adenine nucleotide alpha hydrolases-like"/>
    <property type="match status" value="1"/>
</dbReference>
<dbReference type="GO" id="GO:0006529">
    <property type="term" value="P:asparagine biosynthetic process"/>
    <property type="evidence" value="ECO:0007669"/>
    <property type="project" value="UniProtKB-KW"/>
</dbReference>
<evidence type="ECO:0000256" key="1">
    <source>
        <dbReference type="ARBA" id="ARBA00005187"/>
    </source>
</evidence>
<name>A0A7W8EH03_9ACTN</name>
<evidence type="ECO:0000313" key="13">
    <source>
        <dbReference type="Proteomes" id="UP000568380"/>
    </source>
</evidence>
<evidence type="ECO:0000256" key="6">
    <source>
        <dbReference type="ARBA" id="ARBA00022888"/>
    </source>
</evidence>
<evidence type="ECO:0000256" key="8">
    <source>
        <dbReference type="ARBA" id="ARBA00048741"/>
    </source>
</evidence>
<keyword evidence="12" id="KW-0436">Ligase</keyword>
<keyword evidence="4 9" id="KW-0547">Nucleotide-binding</keyword>
<feature type="binding site" evidence="9">
    <location>
        <position position="292"/>
    </location>
    <ligand>
        <name>ATP</name>
        <dbReference type="ChEBI" id="CHEBI:30616"/>
    </ligand>
</feature>
<dbReference type="InterPro" id="IPR029055">
    <property type="entry name" value="Ntn_hydrolases_N"/>
</dbReference>
<dbReference type="PIRSF" id="PIRSF001589">
    <property type="entry name" value="Asn_synthetase_glu-h"/>
    <property type="match status" value="1"/>
</dbReference>
<evidence type="ECO:0000256" key="5">
    <source>
        <dbReference type="ARBA" id="ARBA00022840"/>
    </source>
</evidence>
<evidence type="ECO:0000256" key="3">
    <source>
        <dbReference type="ARBA" id="ARBA00012737"/>
    </source>
</evidence>
<feature type="site" description="Important for beta-aspartyl-AMP intermediate formation" evidence="10">
    <location>
        <position position="380"/>
    </location>
</feature>
<dbReference type="NCBIfam" id="TIGR01536">
    <property type="entry name" value="asn_synth_AEB"/>
    <property type="match status" value="1"/>
</dbReference>
<dbReference type="InterPro" id="IPR033738">
    <property type="entry name" value="AsnB_N"/>
</dbReference>
<dbReference type="InterPro" id="IPR014729">
    <property type="entry name" value="Rossmann-like_a/b/a_fold"/>
</dbReference>
<dbReference type="GO" id="GO:0004066">
    <property type="term" value="F:asparagine synthase (glutamine-hydrolyzing) activity"/>
    <property type="evidence" value="ECO:0007669"/>
    <property type="project" value="UniProtKB-EC"/>
</dbReference>
<dbReference type="InterPro" id="IPR006426">
    <property type="entry name" value="Asn_synth_AEB"/>
</dbReference>
<feature type="binding site" evidence="9">
    <location>
        <position position="98"/>
    </location>
    <ligand>
        <name>L-glutamine</name>
        <dbReference type="ChEBI" id="CHEBI:58359"/>
    </ligand>
</feature>
<dbReference type="Proteomes" id="UP000568380">
    <property type="component" value="Unassembled WGS sequence"/>
</dbReference>
<dbReference type="AlphaFoldDB" id="A0A7W8EH03"/>
<dbReference type="PROSITE" id="PS51278">
    <property type="entry name" value="GATASE_TYPE_2"/>
    <property type="match status" value="1"/>
</dbReference>
<reference evidence="12 13" key="1">
    <citation type="submission" date="2020-08" db="EMBL/GenBank/DDBJ databases">
        <title>Genomic Encyclopedia of Type Strains, Phase IV (KMG-IV): sequencing the most valuable type-strain genomes for metagenomic binning, comparative biology and taxonomic classification.</title>
        <authorList>
            <person name="Goeker M."/>
        </authorList>
    </citation>
    <scope>NUCLEOTIDE SEQUENCE [LARGE SCALE GENOMIC DNA]</scope>
    <source>
        <strain evidence="12 13">DSM 45385</strain>
    </source>
</reference>
<gene>
    <name evidence="12" type="ORF">HNR40_005912</name>
</gene>
<evidence type="ECO:0000256" key="9">
    <source>
        <dbReference type="PIRSR" id="PIRSR001589-2"/>
    </source>
</evidence>
<dbReference type="Pfam" id="PF00733">
    <property type="entry name" value="Asn_synthase"/>
    <property type="match status" value="1"/>
</dbReference>
<dbReference type="InterPro" id="IPR051786">
    <property type="entry name" value="ASN_synthetase/amidase"/>
</dbReference>
<accession>A0A7W8EH03</accession>
<proteinExistence type="inferred from homology"/>
<dbReference type="EMBL" id="JACHIN010000008">
    <property type="protein sequence ID" value="MBB5080425.1"/>
    <property type="molecule type" value="Genomic_DNA"/>
</dbReference>
<dbReference type="RefSeq" id="WP_184966903.1">
    <property type="nucleotide sequence ID" value="NZ_JACHIN010000008.1"/>
</dbReference>
<dbReference type="InterPro" id="IPR001962">
    <property type="entry name" value="Asn_synthase"/>
</dbReference>
<keyword evidence="6" id="KW-0061">Asparagine biosynthesis</keyword>
<dbReference type="EC" id="6.3.5.4" evidence="3"/>
<evidence type="ECO:0000256" key="4">
    <source>
        <dbReference type="ARBA" id="ARBA00022741"/>
    </source>
</evidence>
<dbReference type="GO" id="GO:0005524">
    <property type="term" value="F:ATP binding"/>
    <property type="evidence" value="ECO:0007669"/>
    <property type="project" value="UniProtKB-KW"/>
</dbReference>
<comment type="catalytic activity">
    <reaction evidence="8">
        <text>L-aspartate + L-glutamine + ATP + H2O = L-asparagine + L-glutamate + AMP + diphosphate + H(+)</text>
        <dbReference type="Rhea" id="RHEA:12228"/>
        <dbReference type="ChEBI" id="CHEBI:15377"/>
        <dbReference type="ChEBI" id="CHEBI:15378"/>
        <dbReference type="ChEBI" id="CHEBI:29985"/>
        <dbReference type="ChEBI" id="CHEBI:29991"/>
        <dbReference type="ChEBI" id="CHEBI:30616"/>
        <dbReference type="ChEBI" id="CHEBI:33019"/>
        <dbReference type="ChEBI" id="CHEBI:58048"/>
        <dbReference type="ChEBI" id="CHEBI:58359"/>
        <dbReference type="ChEBI" id="CHEBI:456215"/>
        <dbReference type="EC" id="6.3.5.4"/>
    </reaction>
</comment>
<keyword evidence="13" id="KW-1185">Reference proteome</keyword>
<dbReference type="PANTHER" id="PTHR43284">
    <property type="entry name" value="ASPARAGINE SYNTHETASE (GLUTAMINE-HYDROLYZING)"/>
    <property type="match status" value="1"/>
</dbReference>
<dbReference type="CDD" id="cd01991">
    <property type="entry name" value="Asn_synthase_B_C"/>
    <property type="match status" value="1"/>
</dbReference>
<keyword evidence="7" id="KW-0315">Glutamine amidotransferase</keyword>
<evidence type="ECO:0000313" key="12">
    <source>
        <dbReference type="EMBL" id="MBB5080425.1"/>
    </source>
</evidence>
<feature type="binding site" evidence="9">
    <location>
        <position position="257"/>
    </location>
    <ligand>
        <name>ATP</name>
        <dbReference type="ChEBI" id="CHEBI:30616"/>
    </ligand>
</feature>
<comment type="similarity">
    <text evidence="2">Belongs to the asparagine synthetase family.</text>
</comment>
<evidence type="ECO:0000256" key="2">
    <source>
        <dbReference type="ARBA" id="ARBA00005752"/>
    </source>
</evidence>
<dbReference type="SUPFAM" id="SSF56235">
    <property type="entry name" value="N-terminal nucleophile aminohydrolases (Ntn hydrolases)"/>
    <property type="match status" value="1"/>
</dbReference>
<evidence type="ECO:0000256" key="7">
    <source>
        <dbReference type="ARBA" id="ARBA00022962"/>
    </source>
</evidence>
<keyword evidence="6" id="KW-0028">Amino-acid biosynthesis</keyword>
<dbReference type="Gene3D" id="3.40.50.620">
    <property type="entry name" value="HUPs"/>
    <property type="match status" value="1"/>
</dbReference>
<dbReference type="GO" id="GO:0005829">
    <property type="term" value="C:cytosol"/>
    <property type="evidence" value="ECO:0007669"/>
    <property type="project" value="TreeGrafter"/>
</dbReference>
<keyword evidence="5 9" id="KW-0067">ATP-binding</keyword>
<evidence type="ECO:0000256" key="10">
    <source>
        <dbReference type="PIRSR" id="PIRSR001589-3"/>
    </source>
</evidence>